<dbReference type="PROSITE" id="PS51082">
    <property type="entry name" value="WH2"/>
    <property type="match status" value="1"/>
</dbReference>
<evidence type="ECO:0000313" key="3">
    <source>
        <dbReference type="EMBL" id="KAI1705697.1"/>
    </source>
</evidence>
<dbReference type="SMART" id="SM00246">
    <property type="entry name" value="WH2"/>
    <property type="match status" value="1"/>
</dbReference>
<name>A0AAD4MYV0_9BILA</name>
<feature type="compositionally biased region" description="Polar residues" evidence="1">
    <location>
        <begin position="165"/>
        <end position="175"/>
    </location>
</feature>
<feature type="compositionally biased region" description="Low complexity" evidence="1">
    <location>
        <begin position="110"/>
        <end position="123"/>
    </location>
</feature>
<sequence>MIAPKPTAARNQLLSEIHQGTRLKKAVTNDRSAPKVGGKVAGEPSSAPAERIAEPPKPGKVAVSSGLGALFANGVPSKPSAAKTQAKMGMAQPKEQSPKLSPLPQPKTPPSNVSSPPSTSSPKPFRDVGSEIKSRTASASSASTPPPLPAKIKPNLPAVPPAVNKPTSQQPQFQTMRPAKTPNPTFANSRRSESTEDLKTPPAIIRPTNPPPPPMKRPAAPPPPPPSQAGGPPKPPPLSRAHTIDPSINTSAPNPVLPAPVMSHPMSAKFSDSPPPPPPPPRMSSYMESMEQRFHFVPISELPPPPRFIGFSKEYAT</sequence>
<accession>A0AAD4MYV0</accession>
<dbReference type="EMBL" id="JAKKPZ010000054">
    <property type="protein sequence ID" value="KAI1705697.1"/>
    <property type="molecule type" value="Genomic_DNA"/>
</dbReference>
<dbReference type="AlphaFoldDB" id="A0AAD4MYV0"/>
<evidence type="ECO:0000256" key="1">
    <source>
        <dbReference type="SAM" id="MobiDB-lite"/>
    </source>
</evidence>
<feature type="compositionally biased region" description="Basic and acidic residues" evidence="1">
    <location>
        <begin position="124"/>
        <end position="134"/>
    </location>
</feature>
<feature type="compositionally biased region" description="Basic and acidic residues" evidence="1">
    <location>
        <begin position="190"/>
        <end position="199"/>
    </location>
</feature>
<dbReference type="InterPro" id="IPR003124">
    <property type="entry name" value="WH2_dom"/>
</dbReference>
<organism evidence="3 4">
    <name type="scientific">Ditylenchus destructor</name>
    <dbReference type="NCBI Taxonomy" id="166010"/>
    <lineage>
        <taxon>Eukaryota</taxon>
        <taxon>Metazoa</taxon>
        <taxon>Ecdysozoa</taxon>
        <taxon>Nematoda</taxon>
        <taxon>Chromadorea</taxon>
        <taxon>Rhabditida</taxon>
        <taxon>Tylenchina</taxon>
        <taxon>Tylenchomorpha</taxon>
        <taxon>Sphaerularioidea</taxon>
        <taxon>Anguinidae</taxon>
        <taxon>Anguininae</taxon>
        <taxon>Ditylenchus</taxon>
    </lineage>
</organism>
<protein>
    <submittedName>
        <fullName evidence="3">WH2 motif domain-containing protein</fullName>
    </submittedName>
</protein>
<evidence type="ECO:0000313" key="4">
    <source>
        <dbReference type="Proteomes" id="UP001201812"/>
    </source>
</evidence>
<proteinExistence type="predicted"/>
<feature type="region of interest" description="Disordered" evidence="1">
    <location>
        <begin position="1"/>
        <end position="285"/>
    </location>
</feature>
<keyword evidence="4" id="KW-1185">Reference proteome</keyword>
<feature type="compositionally biased region" description="Pro residues" evidence="1">
    <location>
        <begin position="273"/>
        <end position="282"/>
    </location>
</feature>
<dbReference type="Proteomes" id="UP001201812">
    <property type="component" value="Unassembled WGS sequence"/>
</dbReference>
<evidence type="ECO:0000259" key="2">
    <source>
        <dbReference type="PROSITE" id="PS51082"/>
    </source>
</evidence>
<comment type="caution">
    <text evidence="3">The sequence shown here is derived from an EMBL/GenBank/DDBJ whole genome shotgun (WGS) entry which is preliminary data.</text>
</comment>
<dbReference type="Pfam" id="PF02205">
    <property type="entry name" value="WH2"/>
    <property type="match status" value="1"/>
</dbReference>
<dbReference type="GO" id="GO:0003779">
    <property type="term" value="F:actin binding"/>
    <property type="evidence" value="ECO:0007669"/>
    <property type="project" value="InterPro"/>
</dbReference>
<gene>
    <name evidence="3" type="ORF">DdX_13491</name>
</gene>
<reference evidence="3" key="1">
    <citation type="submission" date="2022-01" db="EMBL/GenBank/DDBJ databases">
        <title>Genome Sequence Resource for Two Populations of Ditylenchus destructor, the Migratory Endoparasitic Phytonematode.</title>
        <authorList>
            <person name="Zhang H."/>
            <person name="Lin R."/>
            <person name="Xie B."/>
        </authorList>
    </citation>
    <scope>NUCLEOTIDE SEQUENCE</scope>
    <source>
        <strain evidence="3">BazhouSP</strain>
    </source>
</reference>
<feature type="region of interest" description="Disordered" evidence="1">
    <location>
        <begin position="297"/>
        <end position="317"/>
    </location>
</feature>
<feature type="domain" description="WH2" evidence="2">
    <location>
        <begin position="9"/>
        <end position="26"/>
    </location>
</feature>
<feature type="compositionally biased region" description="Pro residues" evidence="1">
    <location>
        <begin position="208"/>
        <end position="238"/>
    </location>
</feature>